<feature type="region of interest" description="Disordered" evidence="1">
    <location>
        <begin position="337"/>
        <end position="357"/>
    </location>
</feature>
<name>A0A6A6DH33_9PEZI</name>
<feature type="region of interest" description="Disordered" evidence="1">
    <location>
        <begin position="1"/>
        <end position="55"/>
    </location>
</feature>
<accession>A0A6A6DH33</accession>
<feature type="compositionally biased region" description="Basic and acidic residues" evidence="1">
    <location>
        <begin position="319"/>
        <end position="328"/>
    </location>
</feature>
<reference evidence="2" key="1">
    <citation type="journal article" date="2020" name="Stud. Mycol.">
        <title>101 Dothideomycetes genomes: a test case for predicting lifestyles and emergence of pathogens.</title>
        <authorList>
            <person name="Haridas S."/>
            <person name="Albert R."/>
            <person name="Binder M."/>
            <person name="Bloem J."/>
            <person name="Labutti K."/>
            <person name="Salamov A."/>
            <person name="Andreopoulos B."/>
            <person name="Baker S."/>
            <person name="Barry K."/>
            <person name="Bills G."/>
            <person name="Bluhm B."/>
            <person name="Cannon C."/>
            <person name="Castanera R."/>
            <person name="Culley D."/>
            <person name="Daum C."/>
            <person name="Ezra D."/>
            <person name="Gonzalez J."/>
            <person name="Henrissat B."/>
            <person name="Kuo A."/>
            <person name="Liang C."/>
            <person name="Lipzen A."/>
            <person name="Lutzoni F."/>
            <person name="Magnuson J."/>
            <person name="Mondo S."/>
            <person name="Nolan M."/>
            <person name="Ohm R."/>
            <person name="Pangilinan J."/>
            <person name="Park H.-J."/>
            <person name="Ramirez L."/>
            <person name="Alfaro M."/>
            <person name="Sun H."/>
            <person name="Tritt A."/>
            <person name="Yoshinaga Y."/>
            <person name="Zwiers L.-H."/>
            <person name="Turgeon B."/>
            <person name="Goodwin S."/>
            <person name="Spatafora J."/>
            <person name="Crous P."/>
            <person name="Grigoriev I."/>
        </authorList>
    </citation>
    <scope>NUCLEOTIDE SEQUENCE</scope>
    <source>
        <strain evidence="2">CBS 207.26</strain>
    </source>
</reference>
<protein>
    <submittedName>
        <fullName evidence="2">Uncharacterized protein</fullName>
    </submittedName>
</protein>
<feature type="region of interest" description="Disordered" evidence="1">
    <location>
        <begin position="309"/>
        <end position="328"/>
    </location>
</feature>
<dbReference type="OrthoDB" id="3799661at2759"/>
<feature type="region of interest" description="Disordered" evidence="1">
    <location>
        <begin position="252"/>
        <end position="292"/>
    </location>
</feature>
<evidence type="ECO:0000313" key="3">
    <source>
        <dbReference type="Proteomes" id="UP000800200"/>
    </source>
</evidence>
<feature type="compositionally biased region" description="Basic and acidic residues" evidence="1">
    <location>
        <begin position="253"/>
        <end position="277"/>
    </location>
</feature>
<feature type="compositionally biased region" description="Polar residues" evidence="1">
    <location>
        <begin position="346"/>
        <end position="357"/>
    </location>
</feature>
<dbReference type="Proteomes" id="UP000800200">
    <property type="component" value="Unassembled WGS sequence"/>
</dbReference>
<evidence type="ECO:0000256" key="1">
    <source>
        <dbReference type="SAM" id="MobiDB-lite"/>
    </source>
</evidence>
<gene>
    <name evidence="2" type="ORF">K469DRAFT_720828</name>
</gene>
<feature type="compositionally biased region" description="Polar residues" evidence="1">
    <location>
        <begin position="1"/>
        <end position="10"/>
    </location>
</feature>
<dbReference type="AlphaFoldDB" id="A0A6A6DH33"/>
<evidence type="ECO:0000313" key="2">
    <source>
        <dbReference type="EMBL" id="KAF2177270.1"/>
    </source>
</evidence>
<organism evidence="2 3">
    <name type="scientific">Zopfia rhizophila CBS 207.26</name>
    <dbReference type="NCBI Taxonomy" id="1314779"/>
    <lineage>
        <taxon>Eukaryota</taxon>
        <taxon>Fungi</taxon>
        <taxon>Dikarya</taxon>
        <taxon>Ascomycota</taxon>
        <taxon>Pezizomycotina</taxon>
        <taxon>Dothideomycetes</taxon>
        <taxon>Dothideomycetes incertae sedis</taxon>
        <taxon>Zopfiaceae</taxon>
        <taxon>Zopfia</taxon>
    </lineage>
</organism>
<proteinExistence type="predicted"/>
<keyword evidence="3" id="KW-1185">Reference proteome</keyword>
<sequence>MSNPEMSGQQGEDHRYLSVSFGGEQNGSAHRRSISPASSARTIVEENDDLDGGKPQFKRRTTAVVDVDVTWWDLLKGLFFGPSTVRQKLSATVTTARLEEPEEDVFYRKPNPFIQHVIVYPRRGSNVAQRHEAQCTLDTANLQGNIISAKFAKGLGFATYEPLRESEEVGGTGLNGQIHNVVGAVLVSWCHHTSTQVYRNMRFLVSETANVDLVIGSHSIVKYRLLSPPNFCTSKDGKKIIDFKIAEKNQATKNRDKLSASKEKAQELVDNTEAERTRKQRRNAWSEDDEKRLERAKKKHKLAELKLELHDTKNLPAKDQPKAKQDLQRQINELKAELDEADKGLNNPSSAISSPRL</sequence>
<dbReference type="EMBL" id="ML994691">
    <property type="protein sequence ID" value="KAF2177270.1"/>
    <property type="molecule type" value="Genomic_DNA"/>
</dbReference>